<dbReference type="RefSeq" id="WP_212593413.1">
    <property type="nucleotide sequence ID" value="NZ_JAAIKR010000028.1"/>
</dbReference>
<protein>
    <recommendedName>
        <fullName evidence="4">Pre-toxin TG domain-containing protein</fullName>
    </recommendedName>
</protein>
<evidence type="ECO:0000313" key="3">
    <source>
        <dbReference type="Proteomes" id="UP000811844"/>
    </source>
</evidence>
<evidence type="ECO:0008006" key="4">
    <source>
        <dbReference type="Google" id="ProtNLM"/>
    </source>
</evidence>
<feature type="non-terminal residue" evidence="2">
    <location>
        <position position="1"/>
    </location>
</feature>
<reference evidence="2 3" key="1">
    <citation type="submission" date="2020-02" db="EMBL/GenBank/DDBJ databases">
        <title>Shewanella WXL01 sp. nov., a marine bacterium isolated from green algae in Luhuitou Fringing Reef (Northern South China Sea).</title>
        <authorList>
            <person name="Wang X."/>
        </authorList>
    </citation>
    <scope>NUCLEOTIDE SEQUENCE [LARGE SCALE GENOMIC DNA]</scope>
    <source>
        <strain evidence="2 3">MCCC 1A01895</strain>
    </source>
</reference>
<organism evidence="2 3">
    <name type="scientific">Shewanella intestini</name>
    <dbReference type="NCBI Taxonomy" id="2017544"/>
    <lineage>
        <taxon>Bacteria</taxon>
        <taxon>Pseudomonadati</taxon>
        <taxon>Pseudomonadota</taxon>
        <taxon>Gammaproteobacteria</taxon>
        <taxon>Alteromonadales</taxon>
        <taxon>Shewanellaceae</taxon>
        <taxon>Shewanella</taxon>
    </lineage>
</organism>
<feature type="compositionally biased region" description="Basic and acidic residues" evidence="1">
    <location>
        <begin position="117"/>
        <end position="136"/>
    </location>
</feature>
<keyword evidence="3" id="KW-1185">Reference proteome</keyword>
<evidence type="ECO:0000256" key="1">
    <source>
        <dbReference type="SAM" id="MobiDB-lite"/>
    </source>
</evidence>
<evidence type="ECO:0000313" key="2">
    <source>
        <dbReference type="EMBL" id="MBR9729634.1"/>
    </source>
</evidence>
<gene>
    <name evidence="2" type="ORF">G3R48_16825</name>
</gene>
<name>A0ABS5I6I4_9GAMM</name>
<accession>A0ABS5I6I4</accession>
<comment type="caution">
    <text evidence="2">The sequence shown here is derived from an EMBL/GenBank/DDBJ whole genome shotgun (WGS) entry which is preliminary data.</text>
</comment>
<sequence>LNVLTGGLGSVVTLGGKLVVSKAAVIASKAVVAAAKDTNEIKALENIAADVTKGTSKADQLRQGKDVRAKDVKEAREILDSMPELRPGPGNVSPGMRDRRNTFRGDLINTKDPTSSKIHDRGKHSDQPHFNVDIRDSNGVRHKPAIFIDD</sequence>
<dbReference type="Proteomes" id="UP000811844">
    <property type="component" value="Unassembled WGS sequence"/>
</dbReference>
<proteinExistence type="predicted"/>
<dbReference type="EMBL" id="JAAIKR010000028">
    <property type="protein sequence ID" value="MBR9729634.1"/>
    <property type="molecule type" value="Genomic_DNA"/>
</dbReference>
<feature type="region of interest" description="Disordered" evidence="1">
    <location>
        <begin position="80"/>
        <end position="136"/>
    </location>
</feature>